<organism evidence="2 3">
    <name type="scientific">Polysphondylium violaceum</name>
    <dbReference type="NCBI Taxonomy" id="133409"/>
    <lineage>
        <taxon>Eukaryota</taxon>
        <taxon>Amoebozoa</taxon>
        <taxon>Evosea</taxon>
        <taxon>Eumycetozoa</taxon>
        <taxon>Dictyostelia</taxon>
        <taxon>Dictyosteliales</taxon>
        <taxon>Dictyosteliaceae</taxon>
        <taxon>Polysphondylium</taxon>
    </lineage>
</organism>
<name>A0A8J4PQI7_9MYCE</name>
<dbReference type="Proteomes" id="UP000695562">
    <property type="component" value="Unassembled WGS sequence"/>
</dbReference>
<gene>
    <name evidence="2" type="ORF">CYY_006576</name>
</gene>
<dbReference type="OrthoDB" id="24030at2759"/>
<evidence type="ECO:0000256" key="1">
    <source>
        <dbReference type="SAM" id="SignalP"/>
    </source>
</evidence>
<accession>A0A8J4PQI7</accession>
<protein>
    <submittedName>
        <fullName evidence="2">Uncharacterized protein</fullName>
    </submittedName>
</protein>
<sequence length="310" mass="34958">MKFIIALLVLVLVGISCTRASPQPSVFIWNEGFDLKIGVADLPSDNKASVKLSIPLVYYQDSTTQSSTYNYATKILTFYGLHYADAKPILYVVDCNTWTIVSKTGVPVEKFQYLGLASTNTSSNGLFTTVSDGNFVYPSFIDNENTINIMDAASGSYRGSVYDPNLESYFVAFRNTTGLFMRVYHVSNVFITEFEMEFTNNISPVNDYPLNMFYNPSNRAVMAQVSMKDDNKNTFFSLAYFDWENQSFDVTRMVAVHNGQLVTSFVPVTQSKAYSFASVRSDYYQIYSFDTVLNQFMSYGPFYTPVSSAF</sequence>
<keyword evidence="3" id="KW-1185">Reference proteome</keyword>
<dbReference type="PANTHER" id="PTHR35885">
    <property type="entry name" value="CARBOHYDRATE BINDING DOMAIN-CONTAINING PROTEIN-RELATED"/>
    <property type="match status" value="1"/>
</dbReference>
<evidence type="ECO:0000313" key="3">
    <source>
        <dbReference type="Proteomes" id="UP000695562"/>
    </source>
</evidence>
<feature type="signal peptide" evidence="1">
    <location>
        <begin position="1"/>
        <end position="20"/>
    </location>
</feature>
<evidence type="ECO:0000313" key="2">
    <source>
        <dbReference type="EMBL" id="KAF2072102.1"/>
    </source>
</evidence>
<feature type="chain" id="PRO_5035223394" evidence="1">
    <location>
        <begin position="21"/>
        <end position="310"/>
    </location>
</feature>
<keyword evidence="1" id="KW-0732">Signal</keyword>
<proteinExistence type="predicted"/>
<reference evidence="2" key="1">
    <citation type="submission" date="2020-01" db="EMBL/GenBank/DDBJ databases">
        <title>Development of genomics and gene disruption for Polysphondylium violaceum indicates a role for the polyketide synthase stlB in stalk morphogenesis.</title>
        <authorList>
            <person name="Narita B."/>
            <person name="Kawabe Y."/>
            <person name="Kin K."/>
            <person name="Saito T."/>
            <person name="Gibbs R."/>
            <person name="Kuspa A."/>
            <person name="Muzny D."/>
            <person name="Queller D."/>
            <person name="Richards S."/>
            <person name="Strassman J."/>
            <person name="Sucgang R."/>
            <person name="Worley K."/>
            <person name="Schaap P."/>
        </authorList>
    </citation>
    <scope>NUCLEOTIDE SEQUENCE</scope>
    <source>
        <strain evidence="2">QSvi11</strain>
    </source>
</reference>
<comment type="caution">
    <text evidence="2">The sequence shown here is derived from an EMBL/GenBank/DDBJ whole genome shotgun (WGS) entry which is preliminary data.</text>
</comment>
<dbReference type="PANTHER" id="PTHR35885:SF2">
    <property type="match status" value="1"/>
</dbReference>
<dbReference type="AlphaFoldDB" id="A0A8J4PQI7"/>
<dbReference type="EMBL" id="AJWJ01000310">
    <property type="protein sequence ID" value="KAF2072102.1"/>
    <property type="molecule type" value="Genomic_DNA"/>
</dbReference>
<dbReference type="PROSITE" id="PS51257">
    <property type="entry name" value="PROKAR_LIPOPROTEIN"/>
    <property type="match status" value="1"/>
</dbReference>